<sequence length="47" mass="4798">MSGLNLLSKIIEILSCAFGDLGWNTTGITVISSPPNMGASGVFVGLD</sequence>
<dbReference type="EMBL" id="CAJOAY010009267">
    <property type="protein sequence ID" value="CAF4200905.1"/>
    <property type="molecule type" value="Genomic_DNA"/>
</dbReference>
<reference evidence="1" key="1">
    <citation type="submission" date="2021-02" db="EMBL/GenBank/DDBJ databases">
        <authorList>
            <person name="Nowell W R."/>
        </authorList>
    </citation>
    <scope>NUCLEOTIDE SEQUENCE</scope>
</reference>
<proteinExistence type="predicted"/>
<organism evidence="1 2">
    <name type="scientific">Adineta steineri</name>
    <dbReference type="NCBI Taxonomy" id="433720"/>
    <lineage>
        <taxon>Eukaryota</taxon>
        <taxon>Metazoa</taxon>
        <taxon>Spiralia</taxon>
        <taxon>Gnathifera</taxon>
        <taxon>Rotifera</taxon>
        <taxon>Eurotatoria</taxon>
        <taxon>Bdelloidea</taxon>
        <taxon>Adinetida</taxon>
        <taxon>Adinetidae</taxon>
        <taxon>Adineta</taxon>
    </lineage>
</organism>
<feature type="non-terminal residue" evidence="1">
    <location>
        <position position="1"/>
    </location>
</feature>
<dbReference type="AlphaFoldDB" id="A0A820C030"/>
<dbReference type="Proteomes" id="UP000663881">
    <property type="component" value="Unassembled WGS sequence"/>
</dbReference>
<accession>A0A820C030</accession>
<comment type="caution">
    <text evidence="1">The sequence shown here is derived from an EMBL/GenBank/DDBJ whole genome shotgun (WGS) entry which is preliminary data.</text>
</comment>
<evidence type="ECO:0000313" key="2">
    <source>
        <dbReference type="Proteomes" id="UP000663881"/>
    </source>
</evidence>
<evidence type="ECO:0000313" key="1">
    <source>
        <dbReference type="EMBL" id="CAF4200905.1"/>
    </source>
</evidence>
<name>A0A820C030_9BILA</name>
<protein>
    <submittedName>
        <fullName evidence="1">Uncharacterized protein</fullName>
    </submittedName>
</protein>
<gene>
    <name evidence="1" type="ORF">OKA104_LOCUS40983</name>
</gene>